<dbReference type="Pfam" id="PF00697">
    <property type="entry name" value="PRAI"/>
    <property type="match status" value="1"/>
</dbReference>
<sequence>MATLIKVCGMTEAENIRNVEQLGVDMIGFIFYPKSPRCLCEMPEYLPTHAKRVGVFVNENKENILMYADRFSLDYIQLHGTESPEYCRSLQSHGLRLIKVFSISHLKDLLATSSYNGLCDYYLFDTKTPCYGGSGNQFDWNLLYRYSGPTPFLLSGGINPYSAKSIKEFRHSRFAGIDLNSRFETAPGIKDTERIETFLRELKESSI</sequence>
<dbReference type="EC" id="5.3.1.24" evidence="3 9"/>
<dbReference type="HAMAP" id="MF_00135">
    <property type="entry name" value="PRAI"/>
    <property type="match status" value="1"/>
</dbReference>
<keyword evidence="5 9" id="KW-0028">Amino-acid biosynthesis</keyword>
<dbReference type="CDD" id="cd00405">
    <property type="entry name" value="PRAI"/>
    <property type="match status" value="1"/>
</dbReference>
<evidence type="ECO:0000256" key="7">
    <source>
        <dbReference type="ARBA" id="ARBA00023141"/>
    </source>
</evidence>
<evidence type="ECO:0000256" key="1">
    <source>
        <dbReference type="ARBA" id="ARBA00001164"/>
    </source>
</evidence>
<evidence type="ECO:0000313" key="12">
    <source>
        <dbReference type="Proteomes" id="UP000003416"/>
    </source>
</evidence>
<accession>F3PXV8</accession>
<evidence type="ECO:0000256" key="9">
    <source>
        <dbReference type="HAMAP-Rule" id="MF_00135"/>
    </source>
</evidence>
<evidence type="ECO:0000256" key="4">
    <source>
        <dbReference type="ARBA" id="ARBA00022272"/>
    </source>
</evidence>
<comment type="similarity">
    <text evidence="9">Belongs to the TrpF family.</text>
</comment>
<dbReference type="Gene3D" id="3.20.20.70">
    <property type="entry name" value="Aldolase class I"/>
    <property type="match status" value="1"/>
</dbReference>
<gene>
    <name evidence="9" type="primary">trpF</name>
    <name evidence="11" type="ORF">HMPREF9446_03606</name>
</gene>
<comment type="catalytic activity">
    <reaction evidence="1 9">
        <text>N-(5-phospho-beta-D-ribosyl)anthranilate = 1-(2-carboxyphenylamino)-1-deoxy-D-ribulose 5-phosphate</text>
        <dbReference type="Rhea" id="RHEA:21540"/>
        <dbReference type="ChEBI" id="CHEBI:18277"/>
        <dbReference type="ChEBI" id="CHEBI:58613"/>
        <dbReference type="EC" id="5.3.1.24"/>
    </reaction>
</comment>
<dbReference type="InterPro" id="IPR011060">
    <property type="entry name" value="RibuloseP-bd_barrel"/>
</dbReference>
<keyword evidence="12" id="KW-1185">Reference proteome</keyword>
<evidence type="ECO:0000313" key="11">
    <source>
        <dbReference type="EMBL" id="EGF51225.1"/>
    </source>
</evidence>
<dbReference type="HOGENOM" id="CLU_076364_1_2_10"/>
<dbReference type="InterPro" id="IPR013785">
    <property type="entry name" value="Aldolase_TIM"/>
</dbReference>
<keyword evidence="7 9" id="KW-0057">Aromatic amino acid biosynthesis</keyword>
<name>F3PXV8_9BACE</name>
<reference evidence="11 12" key="1">
    <citation type="submission" date="2011-02" db="EMBL/GenBank/DDBJ databases">
        <authorList>
            <person name="Weinstock G."/>
            <person name="Sodergren E."/>
            <person name="Clifton S."/>
            <person name="Fulton L."/>
            <person name="Fulton B."/>
            <person name="Courtney L."/>
            <person name="Fronick C."/>
            <person name="Harrison M."/>
            <person name="Strong C."/>
            <person name="Farmer C."/>
            <person name="Delahaunty K."/>
            <person name="Markovic C."/>
            <person name="Hall O."/>
            <person name="Minx P."/>
            <person name="Tomlinson C."/>
            <person name="Mitreva M."/>
            <person name="Hou S."/>
            <person name="Chen J."/>
            <person name="Wollam A."/>
            <person name="Pepin K.H."/>
            <person name="Johnson M."/>
            <person name="Bhonagiri V."/>
            <person name="Zhang X."/>
            <person name="Suruliraj S."/>
            <person name="Warren W."/>
            <person name="Chinwalla A."/>
            <person name="Mardis E.R."/>
            <person name="Wilson R.K."/>
        </authorList>
    </citation>
    <scope>NUCLEOTIDE SEQUENCE [LARGE SCALE GENOMIC DNA]</scope>
    <source>
        <strain evidence="11 12">YIT 12057</strain>
    </source>
</reference>
<evidence type="ECO:0000256" key="2">
    <source>
        <dbReference type="ARBA" id="ARBA00004664"/>
    </source>
</evidence>
<dbReference type="GeneID" id="86050968"/>
<organism evidence="11 12">
    <name type="scientific">Bacteroides fluxus YIT 12057</name>
    <dbReference type="NCBI Taxonomy" id="763034"/>
    <lineage>
        <taxon>Bacteria</taxon>
        <taxon>Pseudomonadati</taxon>
        <taxon>Bacteroidota</taxon>
        <taxon>Bacteroidia</taxon>
        <taxon>Bacteroidales</taxon>
        <taxon>Bacteroidaceae</taxon>
        <taxon>Bacteroides</taxon>
    </lineage>
</organism>
<feature type="domain" description="N-(5'phosphoribosyl) anthranilate isomerase (PRAI)" evidence="10">
    <location>
        <begin position="6"/>
        <end position="199"/>
    </location>
</feature>
<dbReference type="RefSeq" id="WP_009126813.1">
    <property type="nucleotide sequence ID" value="NZ_GL882692.1"/>
</dbReference>
<protein>
    <recommendedName>
        <fullName evidence="4 9">N-(5'-phosphoribosyl)anthranilate isomerase</fullName>
        <shortName evidence="9">PRAI</shortName>
        <ecNumber evidence="3 9">5.3.1.24</ecNumber>
    </recommendedName>
</protein>
<dbReference type="UniPathway" id="UPA00035">
    <property type="reaction ID" value="UER00042"/>
</dbReference>
<dbReference type="EMBL" id="AFBN01000100">
    <property type="protein sequence ID" value="EGF51225.1"/>
    <property type="molecule type" value="Genomic_DNA"/>
</dbReference>
<proteinExistence type="inferred from homology"/>
<dbReference type="eggNOG" id="COG0135">
    <property type="taxonomic scope" value="Bacteria"/>
</dbReference>
<evidence type="ECO:0000256" key="3">
    <source>
        <dbReference type="ARBA" id="ARBA00012572"/>
    </source>
</evidence>
<evidence type="ECO:0000256" key="8">
    <source>
        <dbReference type="ARBA" id="ARBA00023235"/>
    </source>
</evidence>
<evidence type="ECO:0000256" key="6">
    <source>
        <dbReference type="ARBA" id="ARBA00022822"/>
    </source>
</evidence>
<comment type="caution">
    <text evidence="11">The sequence shown here is derived from an EMBL/GenBank/DDBJ whole genome shotgun (WGS) entry which is preliminary data.</text>
</comment>
<dbReference type="InterPro" id="IPR044643">
    <property type="entry name" value="TrpF_fam"/>
</dbReference>
<dbReference type="SUPFAM" id="SSF51366">
    <property type="entry name" value="Ribulose-phoshate binding barrel"/>
    <property type="match status" value="1"/>
</dbReference>
<comment type="pathway">
    <text evidence="2 9">Amino-acid biosynthesis; L-tryptophan biosynthesis; L-tryptophan from chorismate: step 3/5.</text>
</comment>
<dbReference type="GO" id="GO:0000162">
    <property type="term" value="P:L-tryptophan biosynthetic process"/>
    <property type="evidence" value="ECO:0007669"/>
    <property type="project" value="UniProtKB-UniRule"/>
</dbReference>
<dbReference type="Proteomes" id="UP000003416">
    <property type="component" value="Unassembled WGS sequence"/>
</dbReference>
<evidence type="ECO:0000256" key="5">
    <source>
        <dbReference type="ARBA" id="ARBA00022605"/>
    </source>
</evidence>
<dbReference type="InterPro" id="IPR001240">
    <property type="entry name" value="PRAI_dom"/>
</dbReference>
<keyword evidence="6 9" id="KW-0822">Tryptophan biosynthesis</keyword>
<dbReference type="GO" id="GO:0004640">
    <property type="term" value="F:phosphoribosylanthranilate isomerase activity"/>
    <property type="evidence" value="ECO:0007669"/>
    <property type="project" value="UniProtKB-UniRule"/>
</dbReference>
<dbReference type="PANTHER" id="PTHR42894">
    <property type="entry name" value="N-(5'-PHOSPHORIBOSYL)ANTHRANILATE ISOMERASE"/>
    <property type="match status" value="1"/>
</dbReference>
<dbReference type="AlphaFoldDB" id="F3PXV8"/>
<keyword evidence="8 9" id="KW-0413">Isomerase</keyword>
<evidence type="ECO:0000259" key="10">
    <source>
        <dbReference type="Pfam" id="PF00697"/>
    </source>
</evidence>
<dbReference type="PANTHER" id="PTHR42894:SF1">
    <property type="entry name" value="N-(5'-PHOSPHORIBOSYL)ANTHRANILATE ISOMERASE"/>
    <property type="match status" value="1"/>
</dbReference>
<dbReference type="STRING" id="763034.HMPREF9446_03606"/>